<dbReference type="RefSeq" id="WP_182856142.1">
    <property type="nucleotide sequence ID" value="NZ_WMLF01000196.1"/>
</dbReference>
<dbReference type="Pfam" id="PF25861">
    <property type="entry name" value="PglZ_2nd"/>
    <property type="match status" value="1"/>
</dbReference>
<name>A0ABR6EHQ6_9ACTN</name>
<feature type="region of interest" description="Disordered" evidence="1">
    <location>
        <begin position="796"/>
        <end position="824"/>
    </location>
</feature>
<dbReference type="NCBIfam" id="NF033446">
    <property type="entry name" value="BREX_PglZ_2"/>
    <property type="match status" value="1"/>
</dbReference>
<proteinExistence type="predicted"/>
<dbReference type="Pfam" id="PF25863">
    <property type="entry name" value="PglZ_C"/>
    <property type="match status" value="1"/>
</dbReference>
<comment type="caution">
    <text evidence="5">The sequence shown here is derived from an EMBL/GenBank/DDBJ whole genome shotgun (WGS) entry which is preliminary data.</text>
</comment>
<dbReference type="InterPro" id="IPR047992">
    <property type="entry name" value="BREX_PglZ"/>
</dbReference>
<evidence type="ECO:0000259" key="2">
    <source>
        <dbReference type="Pfam" id="PF25861"/>
    </source>
</evidence>
<dbReference type="InterPro" id="IPR058880">
    <property type="entry name" value="PglZ_N"/>
</dbReference>
<dbReference type="Pfam" id="PF25862">
    <property type="entry name" value="PglZ_1st"/>
    <property type="match status" value="1"/>
</dbReference>
<reference evidence="6" key="1">
    <citation type="journal article" date="2020" name="Syst. Appl. Microbiol.">
        <title>Streptomyces alkaliterrae sp. nov., isolated from an alkaline soil, and emended descriptions of Streptomyces alkaliphilus, Streptomyces calidiresistens and Streptomyces durbertensis.</title>
        <authorList>
            <person name="Swiecimska M."/>
            <person name="Golinska P."/>
            <person name="Nouioui I."/>
            <person name="Wypij M."/>
            <person name="Rai M."/>
            <person name="Sangal V."/>
            <person name="Goodfellow M."/>
        </authorList>
    </citation>
    <scope>NUCLEOTIDE SEQUENCE [LARGE SCALE GENOMIC DNA]</scope>
    <source>
        <strain evidence="6">DSM 104538</strain>
    </source>
</reference>
<gene>
    <name evidence="5" type="primary">pglZ</name>
    <name evidence="5" type="ORF">GL263_14630</name>
</gene>
<dbReference type="Pfam" id="PF08665">
    <property type="entry name" value="PglZ"/>
    <property type="match status" value="1"/>
</dbReference>
<feature type="compositionally biased region" description="Low complexity" evidence="1">
    <location>
        <begin position="796"/>
        <end position="810"/>
    </location>
</feature>
<evidence type="ECO:0000313" key="5">
    <source>
        <dbReference type="EMBL" id="MBB1244793.1"/>
    </source>
</evidence>
<evidence type="ECO:0000256" key="1">
    <source>
        <dbReference type="SAM" id="MobiDB-lite"/>
    </source>
</evidence>
<evidence type="ECO:0000313" key="6">
    <source>
        <dbReference type="Proteomes" id="UP000766698"/>
    </source>
</evidence>
<feature type="domain" description="Alkaline phosphatase-like protein PglZ second" evidence="2">
    <location>
        <begin position="201"/>
        <end position="349"/>
    </location>
</feature>
<evidence type="ECO:0000259" key="4">
    <source>
        <dbReference type="Pfam" id="PF25863"/>
    </source>
</evidence>
<dbReference type="InterPro" id="IPR058881">
    <property type="entry name" value="PglZ_2nd"/>
</dbReference>
<sequence length="954" mass="102538">MTTSTTAAGLARLTPALLVQYLSARPGLDGRTRAVVLLRAQPEWDGPDTLTYGGGQRAAVAAAPSPLAVHEQILGHLHSARDGSGPRVLVVLTDCEEATLDPGLLARVWHNGVRSVDNWEVVRTSFGAGAVDHRLQVSDGGWAAEALLEAAPLDRWPKIAGGTLTRDHALAQLAQRRLGLGRYADAADETQDVADDRIGLTALLRWAVRPGAAERFLALRDAERDGLAAFLCEKGQAGPAATILFGLISEGHGTDALAYGLVAAALWSHTASPGPEVYRARGRAELWAGGQGVLSPEESDARFAQYGTVAEATVDTLVAREDRRVLTPLLQRADVLARQFGAEQAAAVSLFLPISFEARAADAGAALATGDPDRIAQAVGAWGEHRHAGRPEGRARVERARMARRLAAWLTGPTEQPQSVEDWLRLQITDTAWADLALDRIEAGGEDVPALRDAYDRLGEQVRERRREMDQAFAQRLAAFTEGGGAPGDLLTVEDFLDRVAAPAARGKDRRRLLIVVVDGMTSAIAAELGQELRERFSEYDPFPEATGGPRRRAVAAALPSVTAVSRTSLFAGRLLRGAQADEKRLFRQHPFAGPGRAAAVFHKDDLRAERTGSPFSAPLEAALHDGRTHVAVVLNTIDDRLAKEQRLGATRWSVDEIGFLGELLDTAAAEGMAVLLLSDHGHVVDRRDRRVSVPEAADRYRPYTEGELDEREIRLRGSRVVAPEPGGAVIALWDADSRYTGRKAGYHGGVSLAEIAIPLQAYLPFGATPPEGWRELGDPAPQWWSLDQVAEKAPAALAPSSGPAAAPAPARRRPSKSKQVTQEESLFAEPAVQAVTAPAVPVRQAEPALPFDPRTALVDALMSSEIFEAQLKLVGRTVDLDKVRAAVQELLASRTLPLTALAQRAGERPVRAAGFAAVLRRLLNHDGEQVLEILPDNRTLRLNEPLLKAQFGL</sequence>
<protein>
    <submittedName>
        <fullName evidence="5">BREX-2 system phosphatase PglZ</fullName>
    </submittedName>
</protein>
<feature type="domain" description="Alkaline phosphatase-like protein PglZ C-terminal" evidence="4">
    <location>
        <begin position="854"/>
        <end position="953"/>
    </location>
</feature>
<evidence type="ECO:0000259" key="3">
    <source>
        <dbReference type="Pfam" id="PF25862"/>
    </source>
</evidence>
<organism evidence="5 6">
    <name type="scientific">Streptomyces durbertensis</name>
    <dbReference type="NCBI Taxonomy" id="2448886"/>
    <lineage>
        <taxon>Bacteria</taxon>
        <taxon>Bacillati</taxon>
        <taxon>Actinomycetota</taxon>
        <taxon>Actinomycetes</taxon>
        <taxon>Kitasatosporales</taxon>
        <taxon>Streptomycetaceae</taxon>
        <taxon>Streptomyces</taxon>
    </lineage>
</organism>
<feature type="domain" description="Alkaline phosphatase-like protein PglZ N-terminal" evidence="3">
    <location>
        <begin position="20"/>
        <end position="117"/>
    </location>
</feature>
<dbReference type="EMBL" id="WMLF01000196">
    <property type="protein sequence ID" value="MBB1244793.1"/>
    <property type="molecule type" value="Genomic_DNA"/>
</dbReference>
<keyword evidence="6" id="KW-1185">Reference proteome</keyword>
<dbReference type="Proteomes" id="UP000766698">
    <property type="component" value="Unassembled WGS sequence"/>
</dbReference>
<accession>A0ABR6EHQ6</accession>
<dbReference type="InterPro" id="IPR058882">
    <property type="entry name" value="PglZ_C"/>
</dbReference>